<evidence type="ECO:0000313" key="1">
    <source>
        <dbReference type="EMBL" id="MBF0969485.1"/>
    </source>
</evidence>
<proteinExistence type="predicted"/>
<gene>
    <name evidence="1" type="ORF">HXK21_00370</name>
</gene>
<evidence type="ECO:0000313" key="2">
    <source>
        <dbReference type="Proteomes" id="UP000704068"/>
    </source>
</evidence>
<dbReference type="Proteomes" id="UP000704068">
    <property type="component" value="Unassembled WGS sequence"/>
</dbReference>
<dbReference type="RefSeq" id="WP_303762414.1">
    <property type="nucleotide sequence ID" value="NZ_JABZGR010000001.1"/>
</dbReference>
<dbReference type="AlphaFoldDB" id="A0A929RUJ2"/>
<protein>
    <submittedName>
        <fullName evidence="1">Uncharacterized protein</fullName>
    </submittedName>
</protein>
<sequence length="250" mass="28353">MENQNKEQAVNINIANYTGEKPVEVIIRKGEAATPLETKAPLAINFIGTLSSVTEWLSKRVSEINQKTAHVEVDRDSNSITLILDENDPYKKTVIIGTIDFTEEYKSIGINNDNTLWEPIKLGQYFRVHRSLFPDKSECATLVSKLTHFTAKTQTEIEKSKDPSGSRADIYRQTVESDLKKFTVVMGVIKGMPKLTIEVEFDHYIVDRMCVLQLVSPDCKDKVEEYTDRCIDEQLGKIKEIAPEIAILEK</sequence>
<accession>A0A929RUJ2</accession>
<name>A0A929RUJ2_9BACT</name>
<reference evidence="1" key="1">
    <citation type="submission" date="2020-04" db="EMBL/GenBank/DDBJ databases">
        <title>Deep metagenomics examines the oral microbiome during advanced dental caries in children, revealing novel taxa and co-occurrences with host molecules.</title>
        <authorList>
            <person name="Baker J.L."/>
            <person name="Morton J.T."/>
            <person name="Dinis M."/>
            <person name="Alvarez R."/>
            <person name="Tran N.C."/>
            <person name="Knight R."/>
            <person name="Edlund A."/>
        </authorList>
    </citation>
    <scope>NUCLEOTIDE SEQUENCE</scope>
    <source>
        <strain evidence="1">JCVI_34_bin.1</strain>
    </source>
</reference>
<organism evidence="1 2">
    <name type="scientific">Alloprevotella tannerae</name>
    <dbReference type="NCBI Taxonomy" id="76122"/>
    <lineage>
        <taxon>Bacteria</taxon>
        <taxon>Pseudomonadati</taxon>
        <taxon>Bacteroidota</taxon>
        <taxon>Bacteroidia</taxon>
        <taxon>Bacteroidales</taxon>
        <taxon>Prevotellaceae</taxon>
        <taxon>Alloprevotella</taxon>
    </lineage>
</organism>
<comment type="caution">
    <text evidence="1">The sequence shown here is derived from an EMBL/GenBank/DDBJ whole genome shotgun (WGS) entry which is preliminary data.</text>
</comment>
<dbReference type="EMBL" id="JABZGR010000001">
    <property type="protein sequence ID" value="MBF0969485.1"/>
    <property type="molecule type" value="Genomic_DNA"/>
</dbReference>